<comment type="function">
    <text evidence="9">Involved in the organization of the mitochondrial membranes and the global structure of the mitochondria. Also required for mitochondrial distribution and mobility as well as for the maintenance of mitochondrial DNA nucleoids structures.</text>
</comment>
<keyword evidence="8 11" id="KW-0472">Membrane</keyword>
<reference evidence="12" key="1">
    <citation type="submission" date="2022-07" db="EMBL/GenBank/DDBJ databases">
        <title>Genome Sequence of Physisporinus lineatus.</title>
        <authorList>
            <person name="Buettner E."/>
        </authorList>
    </citation>
    <scope>NUCLEOTIDE SEQUENCE</scope>
    <source>
        <strain evidence="12">VT162</strain>
    </source>
</reference>
<keyword evidence="13" id="KW-1185">Reference proteome</keyword>
<keyword evidence="6 11" id="KW-1133">Transmembrane helix</keyword>
<evidence type="ECO:0000256" key="7">
    <source>
        <dbReference type="ARBA" id="ARBA00023128"/>
    </source>
</evidence>
<evidence type="ECO:0000256" key="1">
    <source>
        <dbReference type="ARBA" id="ARBA00004273"/>
    </source>
</evidence>
<evidence type="ECO:0000256" key="10">
    <source>
        <dbReference type="SAM" id="MobiDB-lite"/>
    </source>
</evidence>
<dbReference type="Proteomes" id="UP001212997">
    <property type="component" value="Unassembled WGS sequence"/>
</dbReference>
<evidence type="ECO:0000256" key="3">
    <source>
        <dbReference type="ARBA" id="ARBA00022692"/>
    </source>
</evidence>
<sequence>MSTANALIRQSVRAALKTARRPPDIAVLERYSTIRNFFRSQPISSQPELPRLLPYLAKQPRSSRLLTPSHCGTSIHFLSRSFQTSALWANEAKQPPSGTEGVQERSQESPKDEGRTGVIQPKPPNDGPSFLDVGPQRYEDYPRLYRRLAMDLPHLHRPTRDDFLNATTGFWQRMRIRFKWLTIRSFRKYNADDISAFITWVIMSQTLWLFIGTTTFFSVLFAILNSLRLQGGYLHTLRGNPLTRATSEYVARAISDYLTSETGITIIFESAIVPKWKDSRISFKNVYVIRRPGSAAALRAKMIPGYAIAAGYDLSNHPSYHGTGDDEDDALEASASGEDTNYTMFDLSVDSIDVTLSLARWLDGKGLVTDAVIKGVRGVLDRRSVFWDPDHPPDPADYRHPSLPGDFELESLQLEDVLVTVYQPGDFRPYTASIFRADIQCFRKQWLFYDFFLHRPQSIGRTTDQDLKDGQWARMSRIRIDGVNVDHLQAMTTQEGPISWITSGKVDAVLDIKFPRDPNDALPLNLFLGEIADAISAAASVAVLERIPGQRELAKPPISAPSDDAEPERQTVEDKPRVIVDIDLRFRDLKAAVPIFTQDISYMNNALIRPIVAFMNAHRTLVPIHCRVMTDLTDFDGAWTMWETGLMDALAIKVYEAMAFHVTQANFNRRIKAVSAWSLQMTASAILAALRSIVHPMATHLREIYETGFPNYPLLSGVALDAAIAA</sequence>
<keyword evidence="7" id="KW-0496">Mitochondrion</keyword>
<evidence type="ECO:0000256" key="5">
    <source>
        <dbReference type="ARBA" id="ARBA00022946"/>
    </source>
</evidence>
<feature type="transmembrane region" description="Helical" evidence="11">
    <location>
        <begin position="194"/>
        <end position="224"/>
    </location>
</feature>
<comment type="subcellular location">
    <subcellularLocation>
        <location evidence="1">Mitochondrion inner membrane</location>
    </subcellularLocation>
</comment>
<dbReference type="GO" id="GO:0005743">
    <property type="term" value="C:mitochondrial inner membrane"/>
    <property type="evidence" value="ECO:0007669"/>
    <property type="project" value="UniProtKB-SubCell"/>
</dbReference>
<dbReference type="AlphaFoldDB" id="A0AAD5V435"/>
<dbReference type="Pfam" id="PF08118">
    <property type="entry name" value="MDM31_MDM32"/>
    <property type="match status" value="1"/>
</dbReference>
<evidence type="ECO:0000313" key="12">
    <source>
        <dbReference type="EMBL" id="KAJ3484137.1"/>
    </source>
</evidence>
<evidence type="ECO:0000313" key="13">
    <source>
        <dbReference type="Proteomes" id="UP001212997"/>
    </source>
</evidence>
<dbReference type="PANTHER" id="PTHR31068:SF0">
    <property type="entry name" value="MITOCHONDRIAL DISTRIBUTION AND MORPHOLOGY PROTEIN 31"/>
    <property type="match status" value="1"/>
</dbReference>
<dbReference type="GO" id="GO:0000001">
    <property type="term" value="P:mitochondrion inheritance"/>
    <property type="evidence" value="ECO:0007669"/>
    <property type="project" value="InterPro"/>
</dbReference>
<name>A0AAD5V435_9APHY</name>
<feature type="compositionally biased region" description="Basic and acidic residues" evidence="10">
    <location>
        <begin position="102"/>
        <end position="115"/>
    </location>
</feature>
<accession>A0AAD5V435</accession>
<comment type="similarity">
    <text evidence="2">Belongs to the MDM31/MDM32 family.</text>
</comment>
<dbReference type="PANTHER" id="PTHR31068">
    <property type="entry name" value="MITOCHONDRIAL DISTRIBUTION AND MORPHOLOGY PROTEIN 31"/>
    <property type="match status" value="1"/>
</dbReference>
<gene>
    <name evidence="12" type="ORF">NLI96_g5835</name>
</gene>
<evidence type="ECO:0000256" key="11">
    <source>
        <dbReference type="SAM" id="Phobius"/>
    </source>
</evidence>
<organism evidence="12 13">
    <name type="scientific">Meripilus lineatus</name>
    <dbReference type="NCBI Taxonomy" id="2056292"/>
    <lineage>
        <taxon>Eukaryota</taxon>
        <taxon>Fungi</taxon>
        <taxon>Dikarya</taxon>
        <taxon>Basidiomycota</taxon>
        <taxon>Agaricomycotina</taxon>
        <taxon>Agaricomycetes</taxon>
        <taxon>Polyporales</taxon>
        <taxon>Meripilaceae</taxon>
        <taxon>Meripilus</taxon>
    </lineage>
</organism>
<dbReference type="InterPro" id="IPR012571">
    <property type="entry name" value="Mdm31/Mdm32"/>
</dbReference>
<feature type="region of interest" description="Disordered" evidence="10">
    <location>
        <begin position="91"/>
        <end position="134"/>
    </location>
</feature>
<proteinExistence type="inferred from homology"/>
<evidence type="ECO:0000256" key="9">
    <source>
        <dbReference type="ARBA" id="ARBA00025191"/>
    </source>
</evidence>
<dbReference type="EMBL" id="JANAWD010000200">
    <property type="protein sequence ID" value="KAJ3484137.1"/>
    <property type="molecule type" value="Genomic_DNA"/>
</dbReference>
<keyword evidence="4" id="KW-0999">Mitochondrion inner membrane</keyword>
<feature type="region of interest" description="Disordered" evidence="10">
    <location>
        <begin position="553"/>
        <end position="572"/>
    </location>
</feature>
<evidence type="ECO:0000256" key="8">
    <source>
        <dbReference type="ARBA" id="ARBA00023136"/>
    </source>
</evidence>
<dbReference type="GO" id="GO:0007005">
    <property type="term" value="P:mitochondrion organization"/>
    <property type="evidence" value="ECO:0007669"/>
    <property type="project" value="InterPro"/>
</dbReference>
<evidence type="ECO:0000256" key="2">
    <source>
        <dbReference type="ARBA" id="ARBA00005687"/>
    </source>
</evidence>
<comment type="caution">
    <text evidence="12">The sequence shown here is derived from an EMBL/GenBank/DDBJ whole genome shotgun (WGS) entry which is preliminary data.</text>
</comment>
<keyword evidence="5" id="KW-0809">Transit peptide</keyword>
<evidence type="ECO:0000256" key="6">
    <source>
        <dbReference type="ARBA" id="ARBA00022989"/>
    </source>
</evidence>
<evidence type="ECO:0008006" key="14">
    <source>
        <dbReference type="Google" id="ProtNLM"/>
    </source>
</evidence>
<keyword evidence="3 11" id="KW-0812">Transmembrane</keyword>
<evidence type="ECO:0000256" key="4">
    <source>
        <dbReference type="ARBA" id="ARBA00022792"/>
    </source>
</evidence>
<protein>
    <recommendedName>
        <fullName evidence="14">Mitochondrial distribution and morphology protein 31</fullName>
    </recommendedName>
</protein>